<name>A0A2S2BXC7_9NOCA</name>
<accession>A0A2S2BXC7</accession>
<dbReference type="KEGG" id="roz:CBI38_18750"/>
<dbReference type="EMBL" id="CP021354">
    <property type="protein sequence ID" value="AWK73297.1"/>
    <property type="molecule type" value="Genomic_DNA"/>
</dbReference>
<dbReference type="RefSeq" id="WP_109331160.1">
    <property type="nucleotide sequence ID" value="NZ_CP021354.1"/>
</dbReference>
<organism evidence="2 3">
    <name type="scientific">Rhodococcus oxybenzonivorans</name>
    <dbReference type="NCBI Taxonomy" id="1990687"/>
    <lineage>
        <taxon>Bacteria</taxon>
        <taxon>Bacillati</taxon>
        <taxon>Actinomycetota</taxon>
        <taxon>Actinomycetes</taxon>
        <taxon>Mycobacteriales</taxon>
        <taxon>Nocardiaceae</taxon>
        <taxon>Rhodococcus</taxon>
    </lineage>
</organism>
<evidence type="ECO:0000256" key="1">
    <source>
        <dbReference type="SAM" id="MobiDB-lite"/>
    </source>
</evidence>
<proteinExistence type="predicted"/>
<evidence type="ECO:0000313" key="3">
    <source>
        <dbReference type="Proteomes" id="UP000245711"/>
    </source>
</evidence>
<dbReference type="Proteomes" id="UP000245711">
    <property type="component" value="Chromosome"/>
</dbReference>
<gene>
    <name evidence="2" type="ORF">CBI38_18750</name>
</gene>
<keyword evidence="3" id="KW-1185">Reference proteome</keyword>
<feature type="compositionally biased region" description="Low complexity" evidence="1">
    <location>
        <begin position="132"/>
        <end position="142"/>
    </location>
</feature>
<feature type="compositionally biased region" description="Low complexity" evidence="1">
    <location>
        <begin position="80"/>
        <end position="124"/>
    </location>
</feature>
<evidence type="ECO:0000313" key="2">
    <source>
        <dbReference type="EMBL" id="AWK73297.1"/>
    </source>
</evidence>
<feature type="region of interest" description="Disordered" evidence="1">
    <location>
        <begin position="52"/>
        <end position="156"/>
    </location>
</feature>
<dbReference type="OrthoDB" id="4485844at2"/>
<protein>
    <submittedName>
        <fullName evidence="2">Uncharacterized protein</fullName>
    </submittedName>
</protein>
<dbReference type="AlphaFoldDB" id="A0A2S2BXC7"/>
<feature type="compositionally biased region" description="Polar residues" evidence="1">
    <location>
        <begin position="143"/>
        <end position="156"/>
    </location>
</feature>
<sequence length="156" mass="16360">MSEEPRRGLDRILHSHVLPSKLFGGRVRTSTLVLCLLWVALYTLYTSLNPAEDAGQAPPPAPTITTPVPSEEQVPVTSLPSSTVDTPTETTETTESTTTEPTPQSTPGLTMPSQSTQPTTTTQPFGLPQLFPAPAAPGTPTTMSPVPTAPSSQTGP</sequence>
<reference evidence="2 3" key="1">
    <citation type="submission" date="2017-05" db="EMBL/GenBank/DDBJ databases">
        <title>Isolation of Rhodococcus sp. S2-17 biodegrading of BP-3.</title>
        <authorList>
            <person name="Lee Y."/>
            <person name="Kim K.H."/>
            <person name="Chun B.H."/>
            <person name="Jung H.S."/>
            <person name="Jeon C.O."/>
        </authorList>
    </citation>
    <scope>NUCLEOTIDE SEQUENCE [LARGE SCALE GENOMIC DNA]</scope>
    <source>
        <strain evidence="2 3">S2-17</strain>
    </source>
</reference>